<feature type="domain" description="2Fe-2S ferredoxin-type" evidence="11">
    <location>
        <begin position="279"/>
        <end position="363"/>
    </location>
</feature>
<dbReference type="PROSITE" id="PS51384">
    <property type="entry name" value="FAD_FR"/>
    <property type="match status" value="1"/>
</dbReference>
<evidence type="ECO:0000256" key="3">
    <source>
        <dbReference type="ARBA" id="ARBA00022714"/>
    </source>
</evidence>
<comment type="caution">
    <text evidence="13">The sequence shown here is derived from an EMBL/GenBank/DDBJ whole genome shotgun (WGS) entry which is preliminary data.</text>
</comment>
<gene>
    <name evidence="13" type="ORF">GCM10010909_19340</name>
</gene>
<dbReference type="InterPro" id="IPR001433">
    <property type="entry name" value="OxRdtase_FAD/NAD-bd"/>
</dbReference>
<feature type="domain" description="FAD-binding FR-type" evidence="12">
    <location>
        <begin position="21"/>
        <end position="124"/>
    </location>
</feature>
<evidence type="ECO:0000256" key="10">
    <source>
        <dbReference type="ARBA" id="ARBA00061434"/>
    </source>
</evidence>
<dbReference type="Gene3D" id="3.40.50.80">
    <property type="entry name" value="Nucleotide-binding domain of ferredoxin-NADP reductase (FNR) module"/>
    <property type="match status" value="1"/>
</dbReference>
<dbReference type="PANTHER" id="PTHR47354:SF6">
    <property type="entry name" value="NADH OXIDOREDUCTASE HCR"/>
    <property type="match status" value="1"/>
</dbReference>
<evidence type="ECO:0000256" key="6">
    <source>
        <dbReference type="ARBA" id="ARBA00023002"/>
    </source>
</evidence>
<evidence type="ECO:0000256" key="7">
    <source>
        <dbReference type="ARBA" id="ARBA00023004"/>
    </source>
</evidence>
<dbReference type="Pfam" id="PF00111">
    <property type="entry name" value="Fer2"/>
    <property type="match status" value="1"/>
</dbReference>
<dbReference type="SUPFAM" id="SSF52343">
    <property type="entry name" value="Ferredoxin reductase-like, C-terminal NADP-linked domain"/>
    <property type="match status" value="1"/>
</dbReference>
<dbReference type="SUPFAM" id="SSF54292">
    <property type="entry name" value="2Fe-2S ferredoxin-like"/>
    <property type="match status" value="1"/>
</dbReference>
<evidence type="ECO:0000256" key="2">
    <source>
        <dbReference type="ARBA" id="ARBA00022630"/>
    </source>
</evidence>
<comment type="cofactor">
    <cofactor evidence="9">
        <name>[2Fe-2S] cluster</name>
        <dbReference type="ChEBI" id="CHEBI:190135"/>
    </cofactor>
</comment>
<dbReference type="EMBL" id="BSOS01000065">
    <property type="protein sequence ID" value="GLR67253.1"/>
    <property type="molecule type" value="Genomic_DNA"/>
</dbReference>
<keyword evidence="8" id="KW-0411">Iron-sulfur</keyword>
<reference evidence="14" key="1">
    <citation type="journal article" date="2019" name="Int. J. Syst. Evol. Microbiol.">
        <title>The Global Catalogue of Microorganisms (GCM) 10K type strain sequencing project: providing services to taxonomists for standard genome sequencing and annotation.</title>
        <authorList>
            <consortium name="The Broad Institute Genomics Platform"/>
            <consortium name="The Broad Institute Genome Sequencing Center for Infectious Disease"/>
            <person name="Wu L."/>
            <person name="Ma J."/>
        </authorList>
    </citation>
    <scope>NUCLEOTIDE SEQUENCE [LARGE SCALE GENOMIC DNA]</scope>
    <source>
        <strain evidence="14">NBRC 112502</strain>
    </source>
</reference>
<proteinExistence type="inferred from homology"/>
<evidence type="ECO:0000259" key="11">
    <source>
        <dbReference type="PROSITE" id="PS51085"/>
    </source>
</evidence>
<evidence type="ECO:0000313" key="14">
    <source>
        <dbReference type="Proteomes" id="UP001156641"/>
    </source>
</evidence>
<sequence>MRAEHIFKDDAGGTSSFWSGEDDNTLVCIGTREETHDVKTFIFAPKRPALFHFQPGQFITFDFVIGDAVVNRCYTIASSPTRPHVLSITVKRVPGGPVSNWLHETMSPGQEVNATGALGSFSYARNPAEKYLLLSGGSGITPMMSMARAQFDLASESDIVFMHHARTPADIIFRRELELMEVHSRNFKFIPVCEADAKFHSWGGLRGRISAGMLSLAVPDCAEREVFVCGPPAYMRAAKALLEQLDFNMAHYHEESFDFATLAQEPAPVAPVLAGGGSYEVMFAKSQRAVICPAQSTVLDAARAEGMRLPSSCAKGLCGTCKSRLLSGKVEMSHQGGIRQREIDQGMILLCCSKPLSDLVIER</sequence>
<dbReference type="SUPFAM" id="SSF63380">
    <property type="entry name" value="Riboflavin synthase domain-like"/>
    <property type="match status" value="1"/>
</dbReference>
<protein>
    <submittedName>
        <fullName evidence="13">Hybrid-cluster NAD(P)-dependent oxidoreductase</fullName>
    </submittedName>
</protein>
<dbReference type="PRINTS" id="PR00406">
    <property type="entry name" value="CYTB5RDTASE"/>
</dbReference>
<dbReference type="Pfam" id="PF00175">
    <property type="entry name" value="NAD_binding_1"/>
    <property type="match status" value="1"/>
</dbReference>
<dbReference type="InterPro" id="IPR001041">
    <property type="entry name" value="2Fe-2S_ferredoxin-type"/>
</dbReference>
<evidence type="ECO:0000256" key="8">
    <source>
        <dbReference type="ARBA" id="ARBA00023014"/>
    </source>
</evidence>
<name>A0ABQ6A6H6_9PROT</name>
<dbReference type="PROSITE" id="PS00197">
    <property type="entry name" value="2FE2S_FER_1"/>
    <property type="match status" value="1"/>
</dbReference>
<organism evidence="13 14">
    <name type="scientific">Acidocella aquatica</name>
    <dbReference type="NCBI Taxonomy" id="1922313"/>
    <lineage>
        <taxon>Bacteria</taxon>
        <taxon>Pseudomonadati</taxon>
        <taxon>Pseudomonadota</taxon>
        <taxon>Alphaproteobacteria</taxon>
        <taxon>Acetobacterales</taxon>
        <taxon>Acidocellaceae</taxon>
        <taxon>Acidocella</taxon>
    </lineage>
</organism>
<dbReference type="RefSeq" id="WP_284257982.1">
    <property type="nucleotide sequence ID" value="NZ_BSOS01000065.1"/>
</dbReference>
<evidence type="ECO:0000256" key="9">
    <source>
        <dbReference type="ARBA" id="ARBA00034078"/>
    </source>
</evidence>
<evidence type="ECO:0000256" key="4">
    <source>
        <dbReference type="ARBA" id="ARBA00022723"/>
    </source>
</evidence>
<evidence type="ECO:0000256" key="5">
    <source>
        <dbReference type="ARBA" id="ARBA00022827"/>
    </source>
</evidence>
<keyword evidence="2" id="KW-0285">Flavoprotein</keyword>
<dbReference type="PANTHER" id="PTHR47354">
    <property type="entry name" value="NADH OXIDOREDUCTASE HCR"/>
    <property type="match status" value="1"/>
</dbReference>
<dbReference type="InterPro" id="IPR012675">
    <property type="entry name" value="Beta-grasp_dom_sf"/>
</dbReference>
<dbReference type="PROSITE" id="PS51085">
    <property type="entry name" value="2FE2S_FER_2"/>
    <property type="match status" value="1"/>
</dbReference>
<dbReference type="InterPro" id="IPR008333">
    <property type="entry name" value="Cbr1-like_FAD-bd_dom"/>
</dbReference>
<dbReference type="InterPro" id="IPR039261">
    <property type="entry name" value="FNR_nucleotide-bd"/>
</dbReference>
<dbReference type="InterPro" id="IPR017927">
    <property type="entry name" value="FAD-bd_FR_type"/>
</dbReference>
<keyword evidence="4" id="KW-0479">Metal-binding</keyword>
<evidence type="ECO:0000259" key="12">
    <source>
        <dbReference type="PROSITE" id="PS51384"/>
    </source>
</evidence>
<keyword evidence="5" id="KW-0274">FAD</keyword>
<dbReference type="PRINTS" id="PR00371">
    <property type="entry name" value="FPNCR"/>
</dbReference>
<keyword evidence="14" id="KW-1185">Reference proteome</keyword>
<dbReference type="InterPro" id="IPR017938">
    <property type="entry name" value="Riboflavin_synthase-like_b-brl"/>
</dbReference>
<dbReference type="InterPro" id="IPR001709">
    <property type="entry name" value="Flavoprot_Pyr_Nucl_cyt_Rdtase"/>
</dbReference>
<evidence type="ECO:0000256" key="1">
    <source>
        <dbReference type="ARBA" id="ARBA00001974"/>
    </source>
</evidence>
<keyword evidence="6" id="KW-0560">Oxidoreductase</keyword>
<dbReference type="CDD" id="cd00207">
    <property type="entry name" value="fer2"/>
    <property type="match status" value="1"/>
</dbReference>
<keyword evidence="3" id="KW-0001">2Fe-2S</keyword>
<dbReference type="Gene3D" id="2.40.30.10">
    <property type="entry name" value="Translation factors"/>
    <property type="match status" value="1"/>
</dbReference>
<dbReference type="Pfam" id="PF00970">
    <property type="entry name" value="FAD_binding_6"/>
    <property type="match status" value="1"/>
</dbReference>
<dbReference type="InterPro" id="IPR050415">
    <property type="entry name" value="MRET"/>
</dbReference>
<keyword evidence="7" id="KW-0408">Iron</keyword>
<dbReference type="CDD" id="cd06215">
    <property type="entry name" value="FNR_iron_sulfur_binding_1"/>
    <property type="match status" value="1"/>
</dbReference>
<evidence type="ECO:0000313" key="13">
    <source>
        <dbReference type="EMBL" id="GLR67253.1"/>
    </source>
</evidence>
<comment type="similarity">
    <text evidence="10">In the N-terminal section; belongs to the FAD-binding oxidoreductase type 6 family.</text>
</comment>
<dbReference type="InterPro" id="IPR006058">
    <property type="entry name" value="2Fe2S_fd_BS"/>
</dbReference>
<comment type="cofactor">
    <cofactor evidence="1">
        <name>FAD</name>
        <dbReference type="ChEBI" id="CHEBI:57692"/>
    </cofactor>
</comment>
<dbReference type="Proteomes" id="UP001156641">
    <property type="component" value="Unassembled WGS sequence"/>
</dbReference>
<dbReference type="Gene3D" id="3.10.20.30">
    <property type="match status" value="1"/>
</dbReference>
<accession>A0ABQ6A6H6</accession>
<dbReference type="InterPro" id="IPR036010">
    <property type="entry name" value="2Fe-2S_ferredoxin-like_sf"/>
</dbReference>